<gene>
    <name evidence="2" type="ORF">GW534_10785</name>
</gene>
<evidence type="ECO:0000313" key="2">
    <source>
        <dbReference type="EMBL" id="NCU18201.1"/>
    </source>
</evidence>
<dbReference type="EMBL" id="JAACYS010000050">
    <property type="protein sequence ID" value="NCU18201.1"/>
    <property type="molecule type" value="Genomic_DNA"/>
</dbReference>
<dbReference type="InterPro" id="IPR035919">
    <property type="entry name" value="EAL_sf"/>
</dbReference>
<dbReference type="InterPro" id="IPR050706">
    <property type="entry name" value="Cyclic-di-GMP_PDE-like"/>
</dbReference>
<evidence type="ECO:0000313" key="3">
    <source>
        <dbReference type="Proteomes" id="UP000743899"/>
    </source>
</evidence>
<reference evidence="2 3" key="1">
    <citation type="submission" date="2020-01" db="EMBL/GenBank/DDBJ databases">
        <title>A novel Bacillus sp. from Pasinler.</title>
        <authorList>
            <person name="Adiguzel A."/>
            <person name="Ay H."/>
            <person name="Baltaci M.O."/>
        </authorList>
    </citation>
    <scope>NUCLEOTIDE SEQUENCE [LARGE SCALE GENOMIC DNA]</scope>
    <source>
        <strain evidence="2 3">P1</strain>
    </source>
</reference>
<dbReference type="InterPro" id="IPR001633">
    <property type="entry name" value="EAL_dom"/>
</dbReference>
<proteinExistence type="predicted"/>
<evidence type="ECO:0000259" key="1">
    <source>
        <dbReference type="PROSITE" id="PS50883"/>
    </source>
</evidence>
<organism evidence="2 3">
    <name type="scientific">Pallidibacillus pasinlerensis</name>
    <dbReference type="NCBI Taxonomy" id="2703818"/>
    <lineage>
        <taxon>Bacteria</taxon>
        <taxon>Bacillati</taxon>
        <taxon>Bacillota</taxon>
        <taxon>Bacilli</taxon>
        <taxon>Bacillales</taxon>
        <taxon>Bacillaceae</taxon>
        <taxon>Pallidibacillus</taxon>
    </lineage>
</organism>
<accession>A0ABX0A6P4</accession>
<dbReference type="Proteomes" id="UP000743899">
    <property type="component" value="Unassembled WGS sequence"/>
</dbReference>
<protein>
    <submittedName>
        <fullName evidence="2">EAL domain-containing protein</fullName>
    </submittedName>
</protein>
<dbReference type="Gene3D" id="3.20.20.450">
    <property type="entry name" value="EAL domain"/>
    <property type="match status" value="1"/>
</dbReference>
<dbReference type="PROSITE" id="PS50883">
    <property type="entry name" value="EAL"/>
    <property type="match status" value="1"/>
</dbReference>
<dbReference type="SUPFAM" id="SSF141868">
    <property type="entry name" value="EAL domain-like"/>
    <property type="match status" value="1"/>
</dbReference>
<dbReference type="RefSeq" id="WP_161921031.1">
    <property type="nucleotide sequence ID" value="NZ_JAACYS010000050.1"/>
</dbReference>
<keyword evidence="3" id="KW-1185">Reference proteome</keyword>
<dbReference type="PANTHER" id="PTHR33121">
    <property type="entry name" value="CYCLIC DI-GMP PHOSPHODIESTERASE PDEF"/>
    <property type="match status" value="1"/>
</dbReference>
<dbReference type="SMART" id="SM00052">
    <property type="entry name" value="EAL"/>
    <property type="match status" value="1"/>
</dbReference>
<dbReference type="CDD" id="cd01948">
    <property type="entry name" value="EAL"/>
    <property type="match status" value="1"/>
</dbReference>
<feature type="domain" description="EAL" evidence="1">
    <location>
        <begin position="7"/>
        <end position="261"/>
    </location>
</feature>
<dbReference type="Pfam" id="PF00563">
    <property type="entry name" value="EAL"/>
    <property type="match status" value="1"/>
</dbReference>
<name>A0ABX0A6P4_9BACI</name>
<comment type="caution">
    <text evidence="2">The sequence shown here is derived from an EMBL/GenBank/DDBJ whole genome shotgun (WGS) entry which is preliminary data.</text>
</comment>
<dbReference type="PANTHER" id="PTHR33121:SF70">
    <property type="entry name" value="SIGNALING PROTEIN YKOW"/>
    <property type="match status" value="1"/>
</dbReference>
<sequence length="264" mass="30282">MNITIAPTILRDDLHDAIKNNALHIEYQPKINISEGKIAGSEALLRWKHPQYGNVSPGIFIPLVMEYGLNGKMMELVVNTVCEQVKQWERDNVPVKGVSFNLSPKSFLNPTLVKTIHKIFQHHCVSPDIFEIEITEEAILHKTDIVNQQFSQLRELGFSFALDDLGKGYTSFTTLSEFPFDTVKFDRSFIRDIECSYDNRYIVKSFIEMSKRMGKKTVAEGVETKNQLTILQELNCDEIQGFYYSPSVSGEEMANWYKLERVSV</sequence>